<dbReference type="PANTHER" id="PTHR31313:SF81">
    <property type="entry name" value="TY1 ENHANCER ACTIVATOR"/>
    <property type="match status" value="1"/>
</dbReference>
<feature type="compositionally biased region" description="Polar residues" evidence="8">
    <location>
        <begin position="835"/>
        <end position="864"/>
    </location>
</feature>
<feature type="compositionally biased region" description="Polar residues" evidence="8">
    <location>
        <begin position="968"/>
        <end position="989"/>
    </location>
</feature>
<reference evidence="11" key="2">
    <citation type="submission" date="2019-10" db="EMBL/GenBank/DDBJ databases">
        <title>Conservation and host-specific expression of non-tandemly repeated heterogenous ribosome RNA gene in arbuscular mycorrhizal fungi.</title>
        <authorList>
            <person name="Maeda T."/>
            <person name="Kobayashi Y."/>
            <person name="Nakagawa T."/>
            <person name="Ezawa T."/>
            <person name="Yamaguchi K."/>
            <person name="Bino T."/>
            <person name="Nishimoto Y."/>
            <person name="Shigenobu S."/>
            <person name="Kawaguchi M."/>
        </authorList>
    </citation>
    <scope>NUCLEOTIDE SEQUENCE</scope>
    <source>
        <strain evidence="11">HR1</strain>
    </source>
</reference>
<keyword evidence="4" id="KW-0805">Transcription regulation</keyword>
<evidence type="ECO:0000256" key="4">
    <source>
        <dbReference type="ARBA" id="ARBA00023015"/>
    </source>
</evidence>
<feature type="compositionally biased region" description="Low complexity" evidence="8">
    <location>
        <begin position="920"/>
        <end position="932"/>
    </location>
</feature>
<dbReference type="EMBL" id="BLAL01000236">
    <property type="protein sequence ID" value="GES94507.1"/>
    <property type="molecule type" value="Genomic_DNA"/>
</dbReference>
<dbReference type="GO" id="GO:0000981">
    <property type="term" value="F:DNA-binding transcription factor activity, RNA polymerase II-specific"/>
    <property type="evidence" value="ECO:0007669"/>
    <property type="project" value="InterPro"/>
</dbReference>
<evidence type="ECO:0000313" key="12">
    <source>
        <dbReference type="Proteomes" id="UP000247702"/>
    </source>
</evidence>
<dbReference type="SUPFAM" id="SSF57701">
    <property type="entry name" value="Zn2/Cys6 DNA-binding domain"/>
    <property type="match status" value="1"/>
</dbReference>
<dbReference type="GO" id="GO:0005634">
    <property type="term" value="C:nucleus"/>
    <property type="evidence" value="ECO:0007669"/>
    <property type="project" value="UniProtKB-SubCell"/>
</dbReference>
<feature type="region of interest" description="Disordered" evidence="8">
    <location>
        <begin position="141"/>
        <end position="181"/>
    </location>
</feature>
<evidence type="ECO:0000259" key="9">
    <source>
        <dbReference type="PROSITE" id="PS50048"/>
    </source>
</evidence>
<dbReference type="InterPro" id="IPR001138">
    <property type="entry name" value="Zn2Cys6_DnaBD"/>
</dbReference>
<keyword evidence="12" id="KW-1185">Reference proteome</keyword>
<dbReference type="Proteomes" id="UP000247702">
    <property type="component" value="Unassembled WGS sequence"/>
</dbReference>
<dbReference type="PANTHER" id="PTHR31313">
    <property type="entry name" value="TY1 ENHANCER ACTIVATOR"/>
    <property type="match status" value="1"/>
</dbReference>
<dbReference type="InterPro" id="IPR036864">
    <property type="entry name" value="Zn2-C6_fun-type_DNA-bd_sf"/>
</dbReference>
<dbReference type="InterPro" id="IPR007219">
    <property type="entry name" value="XnlR_reg_dom"/>
</dbReference>
<dbReference type="Proteomes" id="UP000615446">
    <property type="component" value="Unassembled WGS sequence"/>
</dbReference>
<feature type="region of interest" description="Disordered" evidence="8">
    <location>
        <begin position="585"/>
        <end position="759"/>
    </location>
</feature>
<proteinExistence type="predicted"/>
<dbReference type="InterPro" id="IPR051615">
    <property type="entry name" value="Transcr_Regulatory_Elem"/>
</dbReference>
<dbReference type="PROSITE" id="PS00463">
    <property type="entry name" value="ZN2_CY6_FUNGAL_1"/>
    <property type="match status" value="1"/>
</dbReference>
<feature type="region of interest" description="Disordered" evidence="8">
    <location>
        <begin position="920"/>
        <end position="989"/>
    </location>
</feature>
<keyword evidence="6" id="KW-0804">Transcription</keyword>
<dbReference type="EMBL" id="BEXD01004343">
    <property type="protein sequence ID" value="GBC09979.1"/>
    <property type="molecule type" value="Genomic_DNA"/>
</dbReference>
<protein>
    <submittedName>
        <fullName evidence="11">Fungal-specific transcription factor domain-domain-containing protein</fullName>
    </submittedName>
</protein>
<dbReference type="GO" id="GO:0008270">
    <property type="term" value="F:zinc ion binding"/>
    <property type="evidence" value="ECO:0007669"/>
    <property type="project" value="InterPro"/>
</dbReference>
<gene>
    <name evidence="11" type="ORF">RCL2_002124000</name>
    <name evidence="10" type="ORF">RclHR1_09250004</name>
</gene>
<feature type="compositionally biased region" description="Polar residues" evidence="8">
    <location>
        <begin position="872"/>
        <end position="884"/>
    </location>
</feature>
<name>A0A2Z6SQ82_9GLOM</name>
<dbReference type="PROSITE" id="PS50048">
    <property type="entry name" value="ZN2_CY6_FUNGAL_2"/>
    <property type="match status" value="1"/>
</dbReference>
<evidence type="ECO:0000256" key="2">
    <source>
        <dbReference type="ARBA" id="ARBA00022723"/>
    </source>
</evidence>
<dbReference type="Pfam" id="PF04082">
    <property type="entry name" value="Fungal_trans"/>
    <property type="match status" value="1"/>
</dbReference>
<feature type="compositionally biased region" description="Low complexity" evidence="8">
    <location>
        <begin position="735"/>
        <end position="747"/>
    </location>
</feature>
<dbReference type="OrthoDB" id="2154091at2759"/>
<dbReference type="SMART" id="SM00906">
    <property type="entry name" value="Fungal_trans"/>
    <property type="match status" value="1"/>
</dbReference>
<comment type="subcellular location">
    <subcellularLocation>
        <location evidence="1">Nucleus</location>
    </subcellularLocation>
</comment>
<evidence type="ECO:0000256" key="8">
    <source>
        <dbReference type="SAM" id="MobiDB-lite"/>
    </source>
</evidence>
<keyword evidence="3" id="KW-0862">Zinc</keyword>
<feature type="compositionally biased region" description="Gly residues" evidence="8">
    <location>
        <begin position="600"/>
        <end position="636"/>
    </location>
</feature>
<evidence type="ECO:0000256" key="3">
    <source>
        <dbReference type="ARBA" id="ARBA00022833"/>
    </source>
</evidence>
<feature type="compositionally biased region" description="Polar residues" evidence="8">
    <location>
        <begin position="937"/>
        <end position="946"/>
    </location>
</feature>
<dbReference type="GO" id="GO:0006351">
    <property type="term" value="P:DNA-templated transcription"/>
    <property type="evidence" value="ECO:0007669"/>
    <property type="project" value="InterPro"/>
</dbReference>
<accession>A0A2Z6SQ82</accession>
<feature type="compositionally biased region" description="Basic and acidic residues" evidence="8">
    <location>
        <begin position="165"/>
        <end position="174"/>
    </location>
</feature>
<keyword evidence="5" id="KW-0238">DNA-binding</keyword>
<feature type="region of interest" description="Disordered" evidence="8">
    <location>
        <begin position="74"/>
        <end position="97"/>
    </location>
</feature>
<feature type="domain" description="Zn(2)-C6 fungal-type" evidence="9">
    <location>
        <begin position="14"/>
        <end position="44"/>
    </location>
</feature>
<keyword evidence="2" id="KW-0479">Metal-binding</keyword>
<dbReference type="CDD" id="cd12148">
    <property type="entry name" value="fungal_TF_MHR"/>
    <property type="match status" value="1"/>
</dbReference>
<feature type="compositionally biased region" description="Low complexity" evidence="8">
    <location>
        <begin position="77"/>
        <end position="88"/>
    </location>
</feature>
<evidence type="ECO:0000256" key="1">
    <source>
        <dbReference type="ARBA" id="ARBA00004123"/>
    </source>
</evidence>
<dbReference type="AlphaFoldDB" id="A0A2Z6SQ82"/>
<organism evidence="10 12">
    <name type="scientific">Rhizophagus clarus</name>
    <dbReference type="NCBI Taxonomy" id="94130"/>
    <lineage>
        <taxon>Eukaryota</taxon>
        <taxon>Fungi</taxon>
        <taxon>Fungi incertae sedis</taxon>
        <taxon>Mucoromycota</taxon>
        <taxon>Glomeromycotina</taxon>
        <taxon>Glomeromycetes</taxon>
        <taxon>Glomerales</taxon>
        <taxon>Glomeraceae</taxon>
        <taxon>Rhizophagus</taxon>
    </lineage>
</organism>
<reference evidence="10 12" key="1">
    <citation type="submission" date="2017-11" db="EMBL/GenBank/DDBJ databases">
        <title>The genome of Rhizophagus clarus HR1 reveals common genetic basis of auxotrophy among arbuscular mycorrhizal fungi.</title>
        <authorList>
            <person name="Kobayashi Y."/>
        </authorList>
    </citation>
    <scope>NUCLEOTIDE SEQUENCE [LARGE SCALE GENOMIC DNA]</scope>
    <source>
        <strain evidence="10 12">HR1</strain>
    </source>
</reference>
<dbReference type="Gene3D" id="4.10.240.10">
    <property type="entry name" value="Zn(2)-C6 fungal-type DNA-binding domain"/>
    <property type="match status" value="1"/>
</dbReference>
<feature type="compositionally biased region" description="Polar residues" evidence="8">
    <location>
        <begin position="675"/>
        <end position="690"/>
    </location>
</feature>
<sequence>MSNEREKRARLSHACDRCRKRHVKCDGDYPICGNCKSVNGECSYSHPGSKRGYVETIDDRLSKIEQVLSKYLEGADTQQQQNSNATTTRDSNNGPELDVHDIVNMAASLRIKESHETMQLLSESMSSAAMKSNSRYVTAKKNELSDGVSPDLNYSSKGSGVELQHPSKENKKIQTLEPPLPTEYNGSKELPPKDLFDHLIQLYLTHGYSSKGPIIHRPTFIKQLRDKNNQPSLLLLNGIFAVASFFSDDRRTRSDPNNPATCGDIFWSRALTLIDDFMDRARLSTVQALLFLIQFCVKSTQNSTRIWMLIGMTMRMSIDLGLNRDCSKWEIGKVEKAIRTRVFWAAMNAEVIVCASFGKPLPVYDYNTKFPYEIDDDGEEAQDVVNYMHFSKLMKIYGNVLQSKSYFSQPGALRNTLPAIDATLNSWLLALPSHLQFNPPPVGDPEPNSISLFCAYLHQMYNTVLISLHRPYIDSDEFPNFDSRDICNKAAGNITKLANCIPIDSQGVYFTYSASAYCLTQAAAIHVLNVGDPEYSQMGKKNMDKTIEALRNMVREAKLGHGHCGVEDATNMLDYLYQVQLSKIQDNSETQRPIRRISRSGGGGGGDGPNRGGNGSGGGYNNNNKGGGNNSKGGGNNNDKNNQVKNIPTPPPSSHQQDSADSEPIMSAHIKTEKSPSLLNRQQSFSTSPLGPTHPRKSLGEVRHHHSGPTYLSHNSSVGIIKSNPTPEPSPPFPQQHLHYQQQQQQQSHHHNVQTHARVQQQNDDLTTTSHHYMEIPPPMVLSSLAEPPVVPSSGYYNTNNFNPNIVEFTTPNNAQLYIGDWGDMVGVGNSHQQIPTTVSSPSPPAMNQNQTNVSVGTLSSSHPNSPPGATVNPTSIHQDQSSNYLSYPINGDQNTATILLSNNHTMMGSGAVQDLGTLGQNNANGTNTNVNEHSVDNSNVPSSQHPIMVQQSTHPHQHHHPMVSQSTNHPQSFPNVSTSQLWVQQPQW</sequence>
<evidence type="ECO:0000256" key="7">
    <source>
        <dbReference type="ARBA" id="ARBA00023242"/>
    </source>
</evidence>
<dbReference type="Pfam" id="PF00172">
    <property type="entry name" value="Zn_clus"/>
    <property type="match status" value="1"/>
</dbReference>
<evidence type="ECO:0000256" key="5">
    <source>
        <dbReference type="ARBA" id="ARBA00023125"/>
    </source>
</evidence>
<dbReference type="CDD" id="cd00067">
    <property type="entry name" value="GAL4"/>
    <property type="match status" value="1"/>
</dbReference>
<dbReference type="GO" id="GO:0003677">
    <property type="term" value="F:DNA binding"/>
    <property type="evidence" value="ECO:0007669"/>
    <property type="project" value="UniProtKB-KW"/>
</dbReference>
<feature type="region of interest" description="Disordered" evidence="8">
    <location>
        <begin position="835"/>
        <end position="884"/>
    </location>
</feature>
<dbReference type="SMART" id="SM00066">
    <property type="entry name" value="GAL4"/>
    <property type="match status" value="1"/>
</dbReference>
<keyword evidence="7" id="KW-0539">Nucleus</keyword>
<evidence type="ECO:0000313" key="10">
    <source>
        <dbReference type="EMBL" id="GBC09979.1"/>
    </source>
</evidence>
<comment type="caution">
    <text evidence="10">The sequence shown here is derived from an EMBL/GenBank/DDBJ whole genome shotgun (WGS) entry which is preliminary data.</text>
</comment>
<evidence type="ECO:0000313" key="11">
    <source>
        <dbReference type="EMBL" id="GES94507.1"/>
    </source>
</evidence>
<evidence type="ECO:0000256" key="6">
    <source>
        <dbReference type="ARBA" id="ARBA00023163"/>
    </source>
</evidence>